<feature type="chain" id="PRO_5039128255" evidence="1">
    <location>
        <begin position="23"/>
        <end position="45"/>
    </location>
</feature>
<feature type="signal peptide" evidence="1">
    <location>
        <begin position="1"/>
        <end position="22"/>
    </location>
</feature>
<dbReference type="EMBL" id="CACRSQ010000003">
    <property type="protein sequence ID" value="VYS97301.1"/>
    <property type="molecule type" value="Genomic_DNA"/>
</dbReference>
<reference evidence="2" key="1">
    <citation type="submission" date="2019-11" db="EMBL/GenBank/DDBJ databases">
        <authorList>
            <person name="Feng L."/>
        </authorList>
    </citation>
    <scope>NUCLEOTIDE SEQUENCE</scope>
    <source>
        <strain evidence="2">AcaccaeLFYP115</strain>
    </source>
</reference>
<dbReference type="AlphaFoldDB" id="A0A6N2SYL7"/>
<dbReference type="RefSeq" id="WP_165353849.1">
    <property type="nucleotide sequence ID" value="NZ_CACRSQ010000003.1"/>
</dbReference>
<accession>A0A6N2SYL7</accession>
<name>A0A6N2SYL7_9FIRM</name>
<sequence length="45" mass="4776">MKKQWMRCLAAVSLIVTMGTGAGTVLKAHEEEMAGKSGGGYFQNS</sequence>
<keyword evidence="1" id="KW-0732">Signal</keyword>
<gene>
    <name evidence="2" type="ORF">ACLFYP115_01140</name>
</gene>
<organism evidence="2">
    <name type="scientific">Anaerostipes caccae</name>
    <dbReference type="NCBI Taxonomy" id="105841"/>
    <lineage>
        <taxon>Bacteria</taxon>
        <taxon>Bacillati</taxon>
        <taxon>Bacillota</taxon>
        <taxon>Clostridia</taxon>
        <taxon>Lachnospirales</taxon>
        <taxon>Lachnospiraceae</taxon>
        <taxon>Anaerostipes</taxon>
    </lineage>
</organism>
<proteinExistence type="predicted"/>
<evidence type="ECO:0000313" key="2">
    <source>
        <dbReference type="EMBL" id="VYS97301.1"/>
    </source>
</evidence>
<protein>
    <submittedName>
        <fullName evidence="2">Uncharacterized protein</fullName>
    </submittedName>
</protein>
<evidence type="ECO:0000256" key="1">
    <source>
        <dbReference type="SAM" id="SignalP"/>
    </source>
</evidence>